<keyword evidence="4 6" id="KW-1133">Transmembrane helix</keyword>
<dbReference type="PANTHER" id="PTHR32191">
    <property type="entry name" value="TETRASPANIN-8-RELATED"/>
    <property type="match status" value="1"/>
</dbReference>
<evidence type="ECO:0000256" key="5">
    <source>
        <dbReference type="ARBA" id="ARBA00023136"/>
    </source>
</evidence>
<keyword evidence="8" id="KW-1185">Reference proteome</keyword>
<dbReference type="Proteomes" id="UP000091857">
    <property type="component" value="Chromosome 1"/>
</dbReference>
<comment type="subcellular location">
    <subcellularLocation>
        <location evidence="1">Membrane</location>
        <topology evidence="1">Multi-pass membrane protein</topology>
    </subcellularLocation>
</comment>
<keyword evidence="5 6" id="KW-0472">Membrane</keyword>
<dbReference type="AlphaFoldDB" id="A0A2C9WIF0"/>
<dbReference type="Gramene" id="Manes.01G023000.1.v8.1">
    <property type="protein sequence ID" value="Manes.01G023000.1.v8.1.CDS"/>
    <property type="gene ID" value="Manes.01G023000.v8.1"/>
</dbReference>
<evidence type="ECO:0000256" key="1">
    <source>
        <dbReference type="ARBA" id="ARBA00004141"/>
    </source>
</evidence>
<feature type="transmembrane region" description="Helical" evidence="6">
    <location>
        <begin position="75"/>
        <end position="97"/>
    </location>
</feature>
<name>A0A2C9WIF0_MANES</name>
<dbReference type="OMA" id="QVLCFEC"/>
<evidence type="ECO:0000256" key="4">
    <source>
        <dbReference type="ARBA" id="ARBA00022989"/>
    </source>
</evidence>
<dbReference type="InterPro" id="IPR018499">
    <property type="entry name" value="Tetraspanin/Peripherin"/>
</dbReference>
<feature type="transmembrane region" description="Helical" evidence="6">
    <location>
        <begin position="46"/>
        <end position="69"/>
    </location>
</feature>
<dbReference type="GO" id="GO:0009734">
    <property type="term" value="P:auxin-activated signaling pathway"/>
    <property type="evidence" value="ECO:0007669"/>
    <property type="project" value="InterPro"/>
</dbReference>
<organism evidence="7 8">
    <name type="scientific">Manihot esculenta</name>
    <name type="common">Cassava</name>
    <name type="synonym">Jatropha manihot</name>
    <dbReference type="NCBI Taxonomy" id="3983"/>
    <lineage>
        <taxon>Eukaryota</taxon>
        <taxon>Viridiplantae</taxon>
        <taxon>Streptophyta</taxon>
        <taxon>Embryophyta</taxon>
        <taxon>Tracheophyta</taxon>
        <taxon>Spermatophyta</taxon>
        <taxon>Magnoliopsida</taxon>
        <taxon>eudicotyledons</taxon>
        <taxon>Gunneridae</taxon>
        <taxon>Pentapetalae</taxon>
        <taxon>rosids</taxon>
        <taxon>fabids</taxon>
        <taxon>Malpighiales</taxon>
        <taxon>Euphorbiaceae</taxon>
        <taxon>Crotonoideae</taxon>
        <taxon>Manihoteae</taxon>
        <taxon>Manihot</taxon>
    </lineage>
</organism>
<dbReference type="GO" id="GO:0005886">
    <property type="term" value="C:plasma membrane"/>
    <property type="evidence" value="ECO:0000318"/>
    <property type="project" value="GO_Central"/>
</dbReference>
<comment type="similarity">
    <text evidence="2">Belongs to the tetraspanin (TM4SF) family.</text>
</comment>
<dbReference type="InterPro" id="IPR018503">
    <property type="entry name" value="Tetraspanin_CS"/>
</dbReference>
<dbReference type="InterPro" id="IPR044991">
    <property type="entry name" value="TET_plant"/>
</dbReference>
<comment type="caution">
    <text evidence="7">The sequence shown here is derived from an EMBL/GenBank/DDBJ whole genome shotgun (WGS) entry which is preliminary data.</text>
</comment>
<evidence type="ECO:0000313" key="8">
    <source>
        <dbReference type="Proteomes" id="UP000091857"/>
    </source>
</evidence>
<feature type="transmembrane region" description="Helical" evidence="6">
    <location>
        <begin position="6"/>
        <end position="34"/>
    </location>
</feature>
<dbReference type="Pfam" id="PF00335">
    <property type="entry name" value="Tetraspanin"/>
    <property type="match status" value="1"/>
</dbReference>
<evidence type="ECO:0000256" key="6">
    <source>
        <dbReference type="SAM" id="Phobius"/>
    </source>
</evidence>
<evidence type="ECO:0000256" key="3">
    <source>
        <dbReference type="ARBA" id="ARBA00022692"/>
    </source>
</evidence>
<dbReference type="PROSITE" id="PS00421">
    <property type="entry name" value="TM4_1"/>
    <property type="match status" value="1"/>
</dbReference>
<evidence type="ECO:0008006" key="9">
    <source>
        <dbReference type="Google" id="ProtNLM"/>
    </source>
</evidence>
<evidence type="ECO:0000256" key="2">
    <source>
        <dbReference type="ARBA" id="ARBA00006840"/>
    </source>
</evidence>
<sequence length="270" mass="30177">MVRVSNIVLGIFNVIILIIGLGAIGIGFFFYLGSNSECEKGMENQLMIMGGALFVVSLLGLIGSCYGINFLLMLYLVVMFFLIVAFMVFTIFAITVTNEASGKVMSRTKIMNFRTWIEDYFVTEQNWNQIKTCLIDAKVCISLGADVENDVAQFYKKNLSPIQLGCCKPPAECGFIYRNVTVWIKPKAGAAVKNVDCKRWSNELNTLCYNCDTCKAGMVSNIKYKWKQLAIVNACITVILVVLYSIGCCARRNNSSNKVYGKFKGYKPYP</sequence>
<protein>
    <recommendedName>
        <fullName evidence="9">Tetraspanin</fullName>
    </recommendedName>
</protein>
<accession>A0A2C9WIF0</accession>
<dbReference type="EMBL" id="CM004387">
    <property type="protein sequence ID" value="OAY59316.1"/>
    <property type="molecule type" value="Genomic_DNA"/>
</dbReference>
<reference evidence="8" key="1">
    <citation type="journal article" date="2016" name="Nat. Biotechnol.">
        <title>Sequencing wild and cultivated cassava and related species reveals extensive interspecific hybridization and genetic diversity.</title>
        <authorList>
            <person name="Bredeson J.V."/>
            <person name="Lyons J.B."/>
            <person name="Prochnik S.E."/>
            <person name="Wu G.A."/>
            <person name="Ha C.M."/>
            <person name="Edsinger-Gonzales E."/>
            <person name="Grimwood J."/>
            <person name="Schmutz J."/>
            <person name="Rabbi I.Y."/>
            <person name="Egesi C."/>
            <person name="Nauluvula P."/>
            <person name="Lebot V."/>
            <person name="Ndunguru J."/>
            <person name="Mkamilo G."/>
            <person name="Bart R.S."/>
            <person name="Setter T.L."/>
            <person name="Gleadow R.M."/>
            <person name="Kulakow P."/>
            <person name="Ferguson M.E."/>
            <person name="Rounsley S."/>
            <person name="Rokhsar D.S."/>
        </authorList>
    </citation>
    <scope>NUCLEOTIDE SEQUENCE [LARGE SCALE GENOMIC DNA]</scope>
    <source>
        <strain evidence="8">cv. AM560-2</strain>
    </source>
</reference>
<gene>
    <name evidence="7" type="ORF">MANES_01G023000v8</name>
</gene>
<feature type="transmembrane region" description="Helical" evidence="6">
    <location>
        <begin position="229"/>
        <end position="247"/>
    </location>
</feature>
<proteinExistence type="inferred from homology"/>
<evidence type="ECO:0000313" key="7">
    <source>
        <dbReference type="EMBL" id="OAY59316.1"/>
    </source>
</evidence>
<keyword evidence="3 6" id="KW-0812">Transmembrane</keyword>
<dbReference type="STRING" id="3983.A0A2C9WIF0"/>
<dbReference type="OrthoDB" id="672773at2759"/>
<dbReference type="GO" id="GO:0009506">
    <property type="term" value="C:plasmodesma"/>
    <property type="evidence" value="ECO:0000318"/>
    <property type="project" value="GO_Central"/>
</dbReference>